<dbReference type="EMBL" id="BQNB010012842">
    <property type="protein sequence ID" value="GJT08580.1"/>
    <property type="molecule type" value="Genomic_DNA"/>
</dbReference>
<protein>
    <submittedName>
        <fullName evidence="1">Uncharacterized protein</fullName>
    </submittedName>
</protein>
<gene>
    <name evidence="1" type="ORF">Tco_0843042</name>
</gene>
<dbReference type="Proteomes" id="UP001151760">
    <property type="component" value="Unassembled WGS sequence"/>
</dbReference>
<accession>A0ABQ5B0Z0</accession>
<proteinExistence type="predicted"/>
<comment type="caution">
    <text evidence="1">The sequence shown here is derived from an EMBL/GenBank/DDBJ whole genome shotgun (WGS) entry which is preliminary data.</text>
</comment>
<name>A0ABQ5B0Z0_9ASTR</name>
<evidence type="ECO:0000313" key="2">
    <source>
        <dbReference type="Proteomes" id="UP001151760"/>
    </source>
</evidence>
<keyword evidence="2" id="KW-1185">Reference proteome</keyword>
<sequence>MVCRSLFLDSNAFKKVQNFEVHVHELGTWSINIIDDSIDTSSHIDVNEIEKVADSVEENSVDDLNDLNDNFNKMAHGINEDEVQMDNLNATTMEQP</sequence>
<evidence type="ECO:0000313" key="1">
    <source>
        <dbReference type="EMBL" id="GJT08580.1"/>
    </source>
</evidence>
<reference evidence="1" key="2">
    <citation type="submission" date="2022-01" db="EMBL/GenBank/DDBJ databases">
        <authorList>
            <person name="Yamashiro T."/>
            <person name="Shiraishi A."/>
            <person name="Satake H."/>
            <person name="Nakayama K."/>
        </authorList>
    </citation>
    <scope>NUCLEOTIDE SEQUENCE</scope>
</reference>
<organism evidence="1 2">
    <name type="scientific">Tanacetum coccineum</name>
    <dbReference type="NCBI Taxonomy" id="301880"/>
    <lineage>
        <taxon>Eukaryota</taxon>
        <taxon>Viridiplantae</taxon>
        <taxon>Streptophyta</taxon>
        <taxon>Embryophyta</taxon>
        <taxon>Tracheophyta</taxon>
        <taxon>Spermatophyta</taxon>
        <taxon>Magnoliopsida</taxon>
        <taxon>eudicotyledons</taxon>
        <taxon>Gunneridae</taxon>
        <taxon>Pentapetalae</taxon>
        <taxon>asterids</taxon>
        <taxon>campanulids</taxon>
        <taxon>Asterales</taxon>
        <taxon>Asteraceae</taxon>
        <taxon>Asteroideae</taxon>
        <taxon>Anthemideae</taxon>
        <taxon>Anthemidinae</taxon>
        <taxon>Tanacetum</taxon>
    </lineage>
</organism>
<reference evidence="1" key="1">
    <citation type="journal article" date="2022" name="Int. J. Mol. Sci.">
        <title>Draft Genome of Tanacetum Coccineum: Genomic Comparison of Closely Related Tanacetum-Family Plants.</title>
        <authorList>
            <person name="Yamashiro T."/>
            <person name="Shiraishi A."/>
            <person name="Nakayama K."/>
            <person name="Satake H."/>
        </authorList>
    </citation>
    <scope>NUCLEOTIDE SEQUENCE</scope>
</reference>